<dbReference type="EMBL" id="CAEZVK010000102">
    <property type="protein sequence ID" value="CAB4635358.1"/>
    <property type="molecule type" value="Genomic_DNA"/>
</dbReference>
<dbReference type="Pfam" id="PF03109">
    <property type="entry name" value="ABC1"/>
    <property type="match status" value="1"/>
</dbReference>
<feature type="region of interest" description="Disordered" evidence="2">
    <location>
        <begin position="1"/>
        <end position="20"/>
    </location>
</feature>
<evidence type="ECO:0000256" key="1">
    <source>
        <dbReference type="ARBA" id="ARBA00009670"/>
    </source>
</evidence>
<evidence type="ECO:0000259" key="3">
    <source>
        <dbReference type="Pfam" id="PF03109"/>
    </source>
</evidence>
<dbReference type="AlphaFoldDB" id="A0A6J6IDI3"/>
<dbReference type="InterPro" id="IPR050154">
    <property type="entry name" value="UbiB_kinase"/>
</dbReference>
<dbReference type="InterPro" id="IPR004147">
    <property type="entry name" value="ABC1_dom"/>
</dbReference>
<feature type="domain" description="ABC1 atypical kinase-like" evidence="3">
    <location>
        <begin position="146"/>
        <end position="386"/>
    </location>
</feature>
<dbReference type="EMBL" id="CAEZUO010000133">
    <property type="protein sequence ID" value="CAB4619158.1"/>
    <property type="molecule type" value="Genomic_DNA"/>
</dbReference>
<accession>A0A6J6IDI3</accession>
<dbReference type="SUPFAM" id="SSF56112">
    <property type="entry name" value="Protein kinase-like (PK-like)"/>
    <property type="match status" value="1"/>
</dbReference>
<reference evidence="4" key="1">
    <citation type="submission" date="2020-05" db="EMBL/GenBank/DDBJ databases">
        <authorList>
            <person name="Chiriac C."/>
            <person name="Salcher M."/>
            <person name="Ghai R."/>
            <person name="Kavagutti S V."/>
        </authorList>
    </citation>
    <scope>NUCLEOTIDE SEQUENCE</scope>
</reference>
<proteinExistence type="inferred from homology"/>
<evidence type="ECO:0000313" key="6">
    <source>
        <dbReference type="EMBL" id="CAB4943433.1"/>
    </source>
</evidence>
<dbReference type="InterPro" id="IPR011009">
    <property type="entry name" value="Kinase-like_dom_sf"/>
</dbReference>
<protein>
    <submittedName>
        <fullName evidence="4">Unannotated protein</fullName>
    </submittedName>
</protein>
<gene>
    <name evidence="4" type="ORF">UFOPK1827_01842</name>
    <name evidence="5" type="ORF">UFOPK2000_00987</name>
    <name evidence="6" type="ORF">UFOPK3708_01585</name>
</gene>
<dbReference type="EMBL" id="CAFBNA010000125">
    <property type="protein sequence ID" value="CAB4943433.1"/>
    <property type="molecule type" value="Genomic_DNA"/>
</dbReference>
<dbReference type="PANTHER" id="PTHR10566">
    <property type="entry name" value="CHAPERONE-ACTIVITY OF BC1 COMPLEX CABC1 -RELATED"/>
    <property type="match status" value="1"/>
</dbReference>
<comment type="similarity">
    <text evidence="1">Belongs to the protein kinase superfamily. ADCK protein kinase family.</text>
</comment>
<sequence>MSTPPVAPESADAGAESGPADLAIGSFSNDPPWIVDPAAMPWRDVVDSIRWLTQHDLPELTSARRLPDVKRAATVVADFGTALGMWWATGRRKGKAGDREASRTDLSRRLRRSIERLGPTYIKLAQIISSGEGLFPEELVSEFKKCRDQVPAQPFEIVRATVEEDFGAPLEDIFASFDEKPLAAASIAQVHAAVLHTGEPVVVKVQRTTVATLVNKDIRVMAWLAPFLVGRLPFASLANPPALVELFAETISEELDFRLEAQNMLDVAASFVALNQRGYIVPRPHPTLVTRRVLVMERLSGFNFDDVDSMRDAGVDTHEVVRTGMIGFMEGAIIEGIFHGDLHGGNLFVLPDGKVALLDFGITGRMDERQRRAFLRLMLGATVNDVHMQISALCDLGALPLDTDIDAVIADLGLGAPTIDPTTADPDEMIQEVQKIVKMLLGYGARMPKELMLYVKNLVFLDGAIARLAPDLDIFAEITQISMYFVQTHGEKLFAEAGFDASAFEVDLAGVKDSIGLDRSVDRFTYRDLQERRELIKTRFEKRGVN</sequence>
<organism evidence="4">
    <name type="scientific">freshwater metagenome</name>
    <dbReference type="NCBI Taxonomy" id="449393"/>
    <lineage>
        <taxon>unclassified sequences</taxon>
        <taxon>metagenomes</taxon>
        <taxon>ecological metagenomes</taxon>
    </lineage>
</organism>
<dbReference type="CDD" id="cd05121">
    <property type="entry name" value="ABC1_ADCK3-like"/>
    <property type="match status" value="1"/>
</dbReference>
<dbReference type="PANTHER" id="PTHR10566:SF113">
    <property type="entry name" value="PROTEIN ACTIVITY OF BC1 COMPLEX KINASE 7, CHLOROPLASTIC"/>
    <property type="match status" value="1"/>
</dbReference>
<name>A0A6J6IDI3_9ZZZZ</name>
<evidence type="ECO:0000313" key="4">
    <source>
        <dbReference type="EMBL" id="CAB4619158.1"/>
    </source>
</evidence>
<evidence type="ECO:0000256" key="2">
    <source>
        <dbReference type="SAM" id="MobiDB-lite"/>
    </source>
</evidence>
<evidence type="ECO:0000313" key="5">
    <source>
        <dbReference type="EMBL" id="CAB4635358.1"/>
    </source>
</evidence>